<name>R7S617_TRAVS</name>
<feature type="region of interest" description="Disordered" evidence="1">
    <location>
        <begin position="22"/>
        <end position="105"/>
    </location>
</feature>
<feature type="compositionally biased region" description="Basic residues" evidence="1">
    <location>
        <begin position="96"/>
        <end position="105"/>
    </location>
</feature>
<dbReference type="RefSeq" id="XP_008045922.1">
    <property type="nucleotide sequence ID" value="XM_008047731.1"/>
</dbReference>
<feature type="compositionally biased region" description="Basic and acidic residues" evidence="1">
    <location>
        <begin position="36"/>
        <end position="45"/>
    </location>
</feature>
<proteinExistence type="predicted"/>
<organism evidence="2 3">
    <name type="scientific">Trametes versicolor (strain FP-101664)</name>
    <name type="common">White-rot fungus</name>
    <name type="synonym">Coriolus versicolor</name>
    <dbReference type="NCBI Taxonomy" id="717944"/>
    <lineage>
        <taxon>Eukaryota</taxon>
        <taxon>Fungi</taxon>
        <taxon>Dikarya</taxon>
        <taxon>Basidiomycota</taxon>
        <taxon>Agaricomycotina</taxon>
        <taxon>Agaricomycetes</taxon>
        <taxon>Polyporales</taxon>
        <taxon>Polyporaceae</taxon>
        <taxon>Trametes</taxon>
    </lineage>
</organism>
<evidence type="ECO:0000313" key="2">
    <source>
        <dbReference type="EMBL" id="EIW51193.1"/>
    </source>
</evidence>
<protein>
    <submittedName>
        <fullName evidence="2">Uncharacterized protein</fullName>
    </submittedName>
</protein>
<dbReference type="Proteomes" id="UP000054317">
    <property type="component" value="Unassembled WGS sequence"/>
</dbReference>
<evidence type="ECO:0000313" key="3">
    <source>
        <dbReference type="Proteomes" id="UP000054317"/>
    </source>
</evidence>
<keyword evidence="3" id="KW-1185">Reference proteome</keyword>
<reference evidence="3" key="1">
    <citation type="journal article" date="2012" name="Science">
        <title>The Paleozoic origin of enzymatic lignin decomposition reconstructed from 31 fungal genomes.</title>
        <authorList>
            <person name="Floudas D."/>
            <person name="Binder M."/>
            <person name="Riley R."/>
            <person name="Barry K."/>
            <person name="Blanchette R.A."/>
            <person name="Henrissat B."/>
            <person name="Martinez A.T."/>
            <person name="Otillar R."/>
            <person name="Spatafora J.W."/>
            <person name="Yadav J.S."/>
            <person name="Aerts A."/>
            <person name="Benoit I."/>
            <person name="Boyd A."/>
            <person name="Carlson A."/>
            <person name="Copeland A."/>
            <person name="Coutinho P.M."/>
            <person name="de Vries R.P."/>
            <person name="Ferreira P."/>
            <person name="Findley K."/>
            <person name="Foster B."/>
            <person name="Gaskell J."/>
            <person name="Glotzer D."/>
            <person name="Gorecki P."/>
            <person name="Heitman J."/>
            <person name="Hesse C."/>
            <person name="Hori C."/>
            <person name="Igarashi K."/>
            <person name="Jurgens J.A."/>
            <person name="Kallen N."/>
            <person name="Kersten P."/>
            <person name="Kohler A."/>
            <person name="Kuees U."/>
            <person name="Kumar T.K.A."/>
            <person name="Kuo A."/>
            <person name="LaButti K."/>
            <person name="Larrondo L.F."/>
            <person name="Lindquist E."/>
            <person name="Ling A."/>
            <person name="Lombard V."/>
            <person name="Lucas S."/>
            <person name="Lundell T."/>
            <person name="Martin R."/>
            <person name="McLaughlin D.J."/>
            <person name="Morgenstern I."/>
            <person name="Morin E."/>
            <person name="Murat C."/>
            <person name="Nagy L.G."/>
            <person name="Nolan M."/>
            <person name="Ohm R.A."/>
            <person name="Patyshakuliyeva A."/>
            <person name="Rokas A."/>
            <person name="Ruiz-Duenas F.J."/>
            <person name="Sabat G."/>
            <person name="Salamov A."/>
            <person name="Samejima M."/>
            <person name="Schmutz J."/>
            <person name="Slot J.C."/>
            <person name="St John F."/>
            <person name="Stenlid J."/>
            <person name="Sun H."/>
            <person name="Sun S."/>
            <person name="Syed K."/>
            <person name="Tsang A."/>
            <person name="Wiebenga A."/>
            <person name="Young D."/>
            <person name="Pisabarro A."/>
            <person name="Eastwood D.C."/>
            <person name="Martin F."/>
            <person name="Cullen D."/>
            <person name="Grigoriev I.V."/>
            <person name="Hibbett D.S."/>
        </authorList>
    </citation>
    <scope>NUCLEOTIDE SEQUENCE [LARGE SCALE GENOMIC DNA]</scope>
    <source>
        <strain evidence="3">FP-101664</strain>
    </source>
</reference>
<dbReference type="GeneID" id="19417540"/>
<dbReference type="KEGG" id="tvs:TRAVEDRAFT_54797"/>
<feature type="compositionally biased region" description="Low complexity" evidence="1">
    <location>
        <begin position="23"/>
        <end position="35"/>
    </location>
</feature>
<gene>
    <name evidence="2" type="ORF">TRAVEDRAFT_54797</name>
</gene>
<evidence type="ECO:0000256" key="1">
    <source>
        <dbReference type="SAM" id="MobiDB-lite"/>
    </source>
</evidence>
<accession>R7S617</accession>
<dbReference type="AlphaFoldDB" id="R7S617"/>
<dbReference type="EMBL" id="JH711968">
    <property type="protein sequence ID" value="EIW51193.1"/>
    <property type="molecule type" value="Genomic_DNA"/>
</dbReference>
<sequence>MSTCSPLRVTVRRRVLSLRELAHTSASASRRAQTRSVREEPDLRRFVRFYRTHPDKTSSSRPNPTPAHRAEAHAHARPSPIRHSLGAAPLRAVERRGRRSSGSRPWGHRLKMAAVRIDAASDGFANPAVRPLHRGACALRV</sequence>